<dbReference type="PANTHER" id="PTHR10357:SF210">
    <property type="entry name" value="MALTODEXTRIN GLUCOSIDASE"/>
    <property type="match status" value="1"/>
</dbReference>
<dbReference type="SUPFAM" id="SSF51011">
    <property type="entry name" value="Glycosyl hydrolase domain"/>
    <property type="match status" value="1"/>
</dbReference>
<dbReference type="EC" id="3.2.1.54" evidence="5"/>
<dbReference type="InterPro" id="IPR013783">
    <property type="entry name" value="Ig-like_fold"/>
</dbReference>
<feature type="domain" description="Glycosyl hydrolase family 13 catalytic" evidence="4">
    <location>
        <begin position="136"/>
        <end position="493"/>
    </location>
</feature>
<dbReference type="HOGENOM" id="CLU_006462_6_2_9"/>
<dbReference type="PANTHER" id="PTHR10357">
    <property type="entry name" value="ALPHA-AMYLASE FAMILY MEMBER"/>
    <property type="match status" value="1"/>
</dbReference>
<evidence type="ECO:0000256" key="1">
    <source>
        <dbReference type="ARBA" id="ARBA00008061"/>
    </source>
</evidence>
<dbReference type="CDD" id="cd02857">
    <property type="entry name" value="E_set_CDase_PDE_N"/>
    <property type="match status" value="1"/>
</dbReference>
<keyword evidence="2 5" id="KW-0378">Hydrolase</keyword>
<dbReference type="Gene3D" id="2.60.40.1180">
    <property type="entry name" value="Golgi alpha-mannosidase II"/>
    <property type="match status" value="1"/>
</dbReference>
<gene>
    <name evidence="5" type="ordered locus">Clole_3851</name>
</gene>
<reference evidence="5 6" key="1">
    <citation type="journal article" date="2011" name="J. Bacteriol.">
        <title>Complete genome sequence of the cellulose-degrading bacterium Cellulosilyticum lentocellum.</title>
        <authorList>
            <consortium name="US DOE Joint Genome Institute"/>
            <person name="Miller D.A."/>
            <person name="Suen G."/>
            <person name="Bruce D."/>
            <person name="Copeland A."/>
            <person name="Cheng J.F."/>
            <person name="Detter C."/>
            <person name="Goodwin L.A."/>
            <person name="Han C.S."/>
            <person name="Hauser L.J."/>
            <person name="Land M.L."/>
            <person name="Lapidus A."/>
            <person name="Lucas S."/>
            <person name="Meincke L."/>
            <person name="Pitluck S."/>
            <person name="Tapia R."/>
            <person name="Teshima H."/>
            <person name="Woyke T."/>
            <person name="Fox B.G."/>
            <person name="Angert E.R."/>
            <person name="Currie C.R."/>
        </authorList>
    </citation>
    <scope>NUCLEOTIDE SEQUENCE [LARGE SCALE GENOMIC DNA]</scope>
    <source>
        <strain evidence="6">ATCC 49066 / DSM 5427 / NCIMB 11756 / RHM5</strain>
    </source>
</reference>
<dbReference type="Gene3D" id="2.60.40.10">
    <property type="entry name" value="Immunoglobulins"/>
    <property type="match status" value="1"/>
</dbReference>
<dbReference type="InterPro" id="IPR045857">
    <property type="entry name" value="O16G_dom_2"/>
</dbReference>
<proteinExistence type="inferred from homology"/>
<evidence type="ECO:0000256" key="3">
    <source>
        <dbReference type="ARBA" id="ARBA00023295"/>
    </source>
</evidence>
<dbReference type="InterPro" id="IPR006047">
    <property type="entry name" value="GH13_cat_dom"/>
</dbReference>
<dbReference type="GO" id="GO:0047798">
    <property type="term" value="F:cyclomaltodextrinase activity"/>
    <property type="evidence" value="ECO:0007669"/>
    <property type="project" value="UniProtKB-EC"/>
</dbReference>
<evidence type="ECO:0000256" key="2">
    <source>
        <dbReference type="ARBA" id="ARBA00022801"/>
    </source>
</evidence>
<dbReference type="GO" id="GO:0005975">
    <property type="term" value="P:carbohydrate metabolic process"/>
    <property type="evidence" value="ECO:0007669"/>
    <property type="project" value="InterPro"/>
</dbReference>
<dbReference type="SMART" id="SM00642">
    <property type="entry name" value="Aamy"/>
    <property type="match status" value="1"/>
</dbReference>
<dbReference type="eggNOG" id="COG0366">
    <property type="taxonomic scope" value="Bacteria"/>
</dbReference>
<dbReference type="InterPro" id="IPR013780">
    <property type="entry name" value="Glyco_hydro_b"/>
</dbReference>
<dbReference type="Gene3D" id="3.20.20.80">
    <property type="entry name" value="Glycosidases"/>
    <property type="match status" value="1"/>
</dbReference>
<dbReference type="Gene3D" id="3.90.400.10">
    <property type="entry name" value="Oligo-1,6-glucosidase, Domain 2"/>
    <property type="match status" value="1"/>
</dbReference>
<dbReference type="InterPro" id="IPR004185">
    <property type="entry name" value="Glyco_hydro_13_lg-like_dom"/>
</dbReference>
<dbReference type="Proteomes" id="UP000008467">
    <property type="component" value="Chromosome"/>
</dbReference>
<name>F2JJD6_CELLD</name>
<dbReference type="Pfam" id="PF02903">
    <property type="entry name" value="Alpha-amylase_N"/>
    <property type="match status" value="1"/>
</dbReference>
<dbReference type="SUPFAM" id="SSF51445">
    <property type="entry name" value="(Trans)glycosidases"/>
    <property type="match status" value="1"/>
</dbReference>
<protein>
    <submittedName>
        <fullName evidence="5">Cyclomaltodextrinase</fullName>
        <ecNumber evidence="5">3.2.1.54</ecNumber>
    </submittedName>
</protein>
<dbReference type="EMBL" id="CP002582">
    <property type="protein sequence ID" value="ADZ85531.1"/>
    <property type="molecule type" value="Genomic_DNA"/>
</dbReference>
<dbReference type="SUPFAM" id="SSF81296">
    <property type="entry name" value="E set domains"/>
    <property type="match status" value="1"/>
</dbReference>
<dbReference type="KEGG" id="cle:Clole_3851"/>
<dbReference type="RefSeq" id="WP_013658805.1">
    <property type="nucleotide sequence ID" value="NC_015275.1"/>
</dbReference>
<dbReference type="Pfam" id="PF00128">
    <property type="entry name" value="Alpha-amylase"/>
    <property type="match status" value="1"/>
</dbReference>
<evidence type="ECO:0000313" key="5">
    <source>
        <dbReference type="EMBL" id="ADZ85531.1"/>
    </source>
</evidence>
<dbReference type="AlphaFoldDB" id="F2JJD6"/>
<dbReference type="STRING" id="642492.Clole_3851"/>
<evidence type="ECO:0000313" key="6">
    <source>
        <dbReference type="Proteomes" id="UP000008467"/>
    </source>
</evidence>
<sequence>MNKYAIYHTTDIPYAYGKDKDTLALRLRAARGDLKACNVYFRDRYDDDGEFKKKPLELYTSTELFDFWSVDISCFRNRYKYFFELIDTQEKIVFLDERGQEEVSSFEYLTPFQYAYICEGDIYKEEEWLQQAVVYQIFVDRFDNGDETINPENTLPWGSKVGLRTMFGGDLRGIINHLDYLEDLGVNLLYLTPIFESNSNHKYNTKDYYKIDPQFGDVEIAKELVRKCHERGMKIVFDAVFNHSGDDFFAFKDVIEKGEASPYKDWYHIDSLPIDQEKVNYYTFGACHKKMPKFQIHNPEVEAYLLKVAKYWIEEVDIDGWRLDVCDEVDHEFWKAFRKVVKSVKKDAIVIGEIMHEAASFLKGDQLDGIMNYPFKWAVTDFFARRSIGVERFDHVLAENRAIYMESITRQLWNLCDSHDTKRFLTEASDDKKRMLLMLAFQFTYIGVPYIYYGDEIGLNGGDDPECRKCMEWDPKKQDQELLSFYKQMIKLRKTHPALQTGDYKTILCENNCLGFTRNAGSESILVLLNNSDDHEQVRLPKSLKGIDLFTDKEVKLASTITLTPMTAQIIKLI</sequence>
<comment type="similarity">
    <text evidence="1">Belongs to the glycosyl hydrolase 13 family.</text>
</comment>
<accession>F2JJD6</accession>
<dbReference type="CDD" id="cd11338">
    <property type="entry name" value="AmyAc_CMD"/>
    <property type="match status" value="1"/>
</dbReference>
<organism evidence="5 6">
    <name type="scientific">Cellulosilyticum lentocellum (strain ATCC 49066 / DSM 5427 / NCIMB 11756 / RHM5)</name>
    <name type="common">Clostridium lentocellum</name>
    <dbReference type="NCBI Taxonomy" id="642492"/>
    <lineage>
        <taxon>Bacteria</taxon>
        <taxon>Bacillati</taxon>
        <taxon>Bacillota</taxon>
        <taxon>Clostridia</taxon>
        <taxon>Lachnospirales</taxon>
        <taxon>Cellulosilyticaceae</taxon>
        <taxon>Cellulosilyticum</taxon>
    </lineage>
</organism>
<keyword evidence="6" id="KW-1185">Reference proteome</keyword>
<dbReference type="InterPro" id="IPR014756">
    <property type="entry name" value="Ig_E-set"/>
</dbReference>
<evidence type="ECO:0000259" key="4">
    <source>
        <dbReference type="SMART" id="SM00642"/>
    </source>
</evidence>
<dbReference type="InterPro" id="IPR017853">
    <property type="entry name" value="GH"/>
</dbReference>
<keyword evidence="3 5" id="KW-0326">Glycosidase</keyword>